<evidence type="ECO:0000256" key="2">
    <source>
        <dbReference type="RuleBase" id="RU004508"/>
    </source>
</evidence>
<accession>A0A5N3P5Z6</accession>
<dbReference type="Gene3D" id="3.40.640.10">
    <property type="entry name" value="Type I PLP-dependent aspartate aminotransferase-like (Major domain)"/>
    <property type="match status" value="1"/>
</dbReference>
<organism evidence="3 4">
    <name type="scientific">Microvirga brassicacearum</name>
    <dbReference type="NCBI Taxonomy" id="2580413"/>
    <lineage>
        <taxon>Bacteria</taxon>
        <taxon>Pseudomonadati</taxon>
        <taxon>Pseudomonadota</taxon>
        <taxon>Alphaproteobacteria</taxon>
        <taxon>Hyphomicrobiales</taxon>
        <taxon>Methylobacteriaceae</taxon>
        <taxon>Microvirga</taxon>
    </lineage>
</organism>
<dbReference type="AlphaFoldDB" id="A0A5N3P5Z6"/>
<dbReference type="Proteomes" id="UP000325684">
    <property type="component" value="Unassembled WGS sequence"/>
</dbReference>
<dbReference type="SUPFAM" id="SSF53383">
    <property type="entry name" value="PLP-dependent transferases"/>
    <property type="match status" value="1"/>
</dbReference>
<evidence type="ECO:0000313" key="4">
    <source>
        <dbReference type="Proteomes" id="UP000325684"/>
    </source>
</evidence>
<dbReference type="InterPro" id="IPR000653">
    <property type="entry name" value="DegT/StrS_aminotransferase"/>
</dbReference>
<dbReference type="InterPro" id="IPR015421">
    <property type="entry name" value="PyrdxlP-dep_Trfase_major"/>
</dbReference>
<keyword evidence="4" id="KW-1185">Reference proteome</keyword>
<dbReference type="GO" id="GO:0030170">
    <property type="term" value="F:pyridoxal phosphate binding"/>
    <property type="evidence" value="ECO:0007669"/>
    <property type="project" value="TreeGrafter"/>
</dbReference>
<dbReference type="Pfam" id="PF01041">
    <property type="entry name" value="DegT_DnrJ_EryC1"/>
    <property type="match status" value="1"/>
</dbReference>
<gene>
    <name evidence="3" type="ORF">FEZ63_19660</name>
</gene>
<dbReference type="PANTHER" id="PTHR30244:SF34">
    <property type="entry name" value="DTDP-4-AMINO-4,6-DIDEOXYGALACTOSE TRANSAMINASE"/>
    <property type="match status" value="1"/>
</dbReference>
<dbReference type="EMBL" id="VCMV01000041">
    <property type="protein sequence ID" value="KAB0265167.1"/>
    <property type="molecule type" value="Genomic_DNA"/>
</dbReference>
<name>A0A5N3P5Z6_9HYPH</name>
<dbReference type="Gene3D" id="3.90.1150.10">
    <property type="entry name" value="Aspartate Aminotransferase, domain 1"/>
    <property type="match status" value="1"/>
</dbReference>
<dbReference type="InterPro" id="IPR015422">
    <property type="entry name" value="PyrdxlP-dep_Trfase_small"/>
</dbReference>
<evidence type="ECO:0008006" key="5">
    <source>
        <dbReference type="Google" id="ProtNLM"/>
    </source>
</evidence>
<dbReference type="PANTHER" id="PTHR30244">
    <property type="entry name" value="TRANSAMINASE"/>
    <property type="match status" value="1"/>
</dbReference>
<dbReference type="GO" id="GO:0008483">
    <property type="term" value="F:transaminase activity"/>
    <property type="evidence" value="ECO:0007669"/>
    <property type="project" value="TreeGrafter"/>
</dbReference>
<dbReference type="GO" id="GO:0000271">
    <property type="term" value="P:polysaccharide biosynthetic process"/>
    <property type="evidence" value="ECO:0007669"/>
    <property type="project" value="TreeGrafter"/>
</dbReference>
<proteinExistence type="inferred from homology"/>
<comment type="caution">
    <text evidence="3">The sequence shown here is derived from an EMBL/GenBank/DDBJ whole genome shotgun (WGS) entry which is preliminary data.</text>
</comment>
<sequence>MERLANRPVASMPWPSLSALFARSTRSLPYPFEAPQTTLWTSARIALWEAIQVLDLRPGQRVALPAFCCGSELEPFLKAGLELSFFAVGDDLSPEPNSFREAIENASAAMATHYFGLPADLSAARDMAWQRKIPLIEDCAHALYATEGATQIGLSGDAAIFSFWKTVPLPDGGALHLRAGAVRARPKSPPPELIRHATRHLLSRSMRSHSVGAVRALEDMRQRLRRKKTSTASGTAEPENWHLIKFPDELIRAGMASSSQRIFRGTDHAFVRESRRRHFRELEAAFAGIRGFTPMSSLGEGACPLYFPVLVDDAAGLRKALAAEAVGVKHIWPYFHSSVPWSRFPRERHWKEKAIGFPVHQSLSDGDVARLIDVVKRWSRS</sequence>
<comment type="similarity">
    <text evidence="1 2">Belongs to the DegT/DnrJ/EryC1 family.</text>
</comment>
<dbReference type="InterPro" id="IPR015424">
    <property type="entry name" value="PyrdxlP-dep_Trfase"/>
</dbReference>
<reference evidence="3 4" key="1">
    <citation type="journal article" date="2019" name="Microorganisms">
        <title>Genome Insights into the Novel Species Microvirga brassicacearum, a Rapeseed Endophyte with Biotechnological Potential.</title>
        <authorList>
            <person name="Jimenez-Gomez A."/>
            <person name="Saati-Santamaria Z."/>
            <person name="Igual J.M."/>
            <person name="Rivas R."/>
            <person name="Mateos P.F."/>
            <person name="Garcia-Fraile P."/>
        </authorList>
    </citation>
    <scope>NUCLEOTIDE SEQUENCE [LARGE SCALE GENOMIC DNA]</scope>
    <source>
        <strain evidence="3 4">CDVBN77</strain>
    </source>
</reference>
<protein>
    <recommendedName>
        <fullName evidence="5">DegT/DnrJ/EryC1/StrS aminotransferase family protein</fullName>
    </recommendedName>
</protein>
<evidence type="ECO:0000313" key="3">
    <source>
        <dbReference type="EMBL" id="KAB0265167.1"/>
    </source>
</evidence>
<keyword evidence="2" id="KW-0663">Pyridoxal phosphate</keyword>
<dbReference type="OrthoDB" id="9768668at2"/>
<dbReference type="RefSeq" id="WP_150947669.1">
    <property type="nucleotide sequence ID" value="NZ_VCMV01000041.1"/>
</dbReference>
<evidence type="ECO:0000256" key="1">
    <source>
        <dbReference type="ARBA" id="ARBA00037999"/>
    </source>
</evidence>